<dbReference type="PANTHER" id="PTHR12684">
    <property type="entry name" value="PUTATIVE PHOSPHOTRANSFERASE"/>
    <property type="match status" value="1"/>
</dbReference>
<gene>
    <name evidence="5" type="primary">kptA</name>
    <name evidence="6" type="ORF">DI598_06690</name>
</gene>
<dbReference type="HAMAP" id="MF_00299">
    <property type="entry name" value="KptA"/>
    <property type="match status" value="1"/>
</dbReference>
<keyword evidence="2 5" id="KW-0808">Transferase</keyword>
<evidence type="ECO:0000256" key="3">
    <source>
        <dbReference type="ARBA" id="ARBA00023027"/>
    </source>
</evidence>
<evidence type="ECO:0000256" key="5">
    <source>
        <dbReference type="HAMAP-Rule" id="MF_00299"/>
    </source>
</evidence>
<dbReference type="Proteomes" id="UP000249645">
    <property type="component" value="Unassembled WGS sequence"/>
</dbReference>
<evidence type="ECO:0000313" key="7">
    <source>
        <dbReference type="Proteomes" id="UP000249645"/>
    </source>
</evidence>
<dbReference type="GO" id="GO:0000215">
    <property type="term" value="F:tRNA 2'-phosphotransferase activity"/>
    <property type="evidence" value="ECO:0007669"/>
    <property type="project" value="TreeGrafter"/>
</dbReference>
<dbReference type="InterPro" id="IPR042081">
    <property type="entry name" value="RNA_2'-PTrans_C"/>
</dbReference>
<reference evidence="6 7" key="1">
    <citation type="submission" date="2017-11" db="EMBL/GenBank/DDBJ databases">
        <title>Infants hospitalized years apart are colonized by the same room-sourced microbial strains.</title>
        <authorList>
            <person name="Brooks B."/>
            <person name="Olm M.R."/>
            <person name="Firek B.A."/>
            <person name="Baker R."/>
            <person name="Thomas B.C."/>
            <person name="Morowitz M.J."/>
            <person name="Banfield J.F."/>
        </authorList>
    </citation>
    <scope>NUCLEOTIDE SEQUENCE [LARGE SCALE GENOMIC DNA]</scope>
    <source>
        <strain evidence="6">S2_009_000_R2_76</strain>
    </source>
</reference>
<dbReference type="Gene3D" id="3.20.170.30">
    <property type="match status" value="1"/>
</dbReference>
<sequence length="185" mass="20880">MAKGSDIEISKFLSLVLRHKPETIGINLDHGGWTDVSILMEKINQKGFSLDLEMLVHIVATNPKKRFILNDDNSLIRANQGHSLDVDLGLQPLQPPPILYHGTAVRFLNAILIEGLNKQQRQHVHLSKDMDVALNVGARHGKPIVLEVNAGQMYQDQFSFFLSDNGVWLTDHVPIQYIRIMDENN</sequence>
<keyword evidence="3 5" id="KW-0520">NAD</keyword>
<name>A0A2W5F157_9SPHI</name>
<organism evidence="6 7">
    <name type="scientific">Pseudopedobacter saltans</name>
    <dbReference type="NCBI Taxonomy" id="151895"/>
    <lineage>
        <taxon>Bacteria</taxon>
        <taxon>Pseudomonadati</taxon>
        <taxon>Bacteroidota</taxon>
        <taxon>Sphingobacteriia</taxon>
        <taxon>Sphingobacteriales</taxon>
        <taxon>Sphingobacteriaceae</taxon>
        <taxon>Pseudopedobacter</taxon>
    </lineage>
</organism>
<dbReference type="SUPFAM" id="SSF56399">
    <property type="entry name" value="ADP-ribosylation"/>
    <property type="match status" value="1"/>
</dbReference>
<dbReference type="NCBIfam" id="NF002014">
    <property type="entry name" value="PRK00819.1-4"/>
    <property type="match status" value="1"/>
</dbReference>
<proteinExistence type="inferred from homology"/>
<dbReference type="EC" id="2.7.1.-" evidence="5"/>
<evidence type="ECO:0000256" key="1">
    <source>
        <dbReference type="ARBA" id="ARBA00009836"/>
    </source>
</evidence>
<dbReference type="GO" id="GO:0006388">
    <property type="term" value="P:tRNA splicing, via endonucleolytic cleavage and ligation"/>
    <property type="evidence" value="ECO:0007669"/>
    <property type="project" value="UniProtKB-UniRule"/>
</dbReference>
<dbReference type="GO" id="GO:0003950">
    <property type="term" value="F:NAD+ poly-ADP-ribosyltransferase activity"/>
    <property type="evidence" value="ECO:0007669"/>
    <property type="project" value="InterPro"/>
</dbReference>
<protein>
    <recommendedName>
        <fullName evidence="5">Probable RNA 2'-phosphotransferase</fullName>
        <ecNumber evidence="5">2.7.1.-</ecNumber>
    </recommendedName>
</protein>
<comment type="function">
    <text evidence="4 5">Removes the 2'-phosphate from RNA via an intermediate in which the phosphate is ADP-ribosylated by NAD followed by a presumed transesterification to release the RNA and generate ADP-ribose 1''-2''-cyclic phosphate (APPR&gt;P). May function as an ADP-ribosylase.</text>
</comment>
<evidence type="ECO:0000256" key="2">
    <source>
        <dbReference type="ARBA" id="ARBA00022679"/>
    </source>
</evidence>
<dbReference type="PANTHER" id="PTHR12684:SF2">
    <property type="entry name" value="TRNA 2'-PHOSPHOTRANSFERASE 1"/>
    <property type="match status" value="1"/>
</dbReference>
<dbReference type="EMBL" id="QFOI01000088">
    <property type="protein sequence ID" value="PZP49945.1"/>
    <property type="molecule type" value="Genomic_DNA"/>
</dbReference>
<dbReference type="InterPro" id="IPR022928">
    <property type="entry name" value="RNA_2'-PTrans_KptA"/>
</dbReference>
<dbReference type="Pfam" id="PF01885">
    <property type="entry name" value="PTS_2-RNA"/>
    <property type="match status" value="1"/>
</dbReference>
<dbReference type="InterPro" id="IPR002745">
    <property type="entry name" value="Ptrans_KptA/Tpt1"/>
</dbReference>
<dbReference type="AlphaFoldDB" id="A0A2W5F157"/>
<dbReference type="InterPro" id="IPR042080">
    <property type="entry name" value="RNA_2'-PTrans_N"/>
</dbReference>
<evidence type="ECO:0000313" key="6">
    <source>
        <dbReference type="EMBL" id="PZP49945.1"/>
    </source>
</evidence>
<comment type="similarity">
    <text evidence="1 5">Belongs to the KptA/TPT1 family.</text>
</comment>
<dbReference type="Gene3D" id="1.10.10.970">
    <property type="entry name" value="RNA 2'-phosphotransferase, Tpt1/KptA family, N-terminal domain"/>
    <property type="match status" value="1"/>
</dbReference>
<evidence type="ECO:0000256" key="4">
    <source>
        <dbReference type="ARBA" id="ARBA00025212"/>
    </source>
</evidence>
<accession>A0A2W5F157</accession>
<comment type="caution">
    <text evidence="6">The sequence shown here is derived from an EMBL/GenBank/DDBJ whole genome shotgun (WGS) entry which is preliminary data.</text>
</comment>